<dbReference type="STRING" id="341036.SAMN05660649_00532"/>
<keyword evidence="2" id="KW-1185">Reference proteome</keyword>
<sequence length="41" mass="4660">MVRTKADEKALYKPGNIILQIQTGINLGGQIKDLKIMDKRF</sequence>
<dbReference type="AlphaFoldDB" id="A0A1I2NS15"/>
<dbReference type="EMBL" id="FOOX01000002">
    <property type="protein sequence ID" value="SFG06373.1"/>
    <property type="molecule type" value="Genomic_DNA"/>
</dbReference>
<name>A0A1I2NS15_9FIRM</name>
<evidence type="ECO:0000313" key="1">
    <source>
        <dbReference type="EMBL" id="SFG06373.1"/>
    </source>
</evidence>
<dbReference type="Proteomes" id="UP000199337">
    <property type="component" value="Unassembled WGS sequence"/>
</dbReference>
<reference evidence="2" key="1">
    <citation type="submission" date="2016-10" db="EMBL/GenBank/DDBJ databases">
        <authorList>
            <person name="Varghese N."/>
            <person name="Submissions S."/>
        </authorList>
    </citation>
    <scope>NUCLEOTIDE SEQUENCE [LARGE SCALE GENOMIC DNA]</scope>
    <source>
        <strain evidence="2">DSM 17038</strain>
    </source>
</reference>
<gene>
    <name evidence="1" type="ORF">SAMN05660649_00532</name>
</gene>
<evidence type="ECO:0000313" key="2">
    <source>
        <dbReference type="Proteomes" id="UP000199337"/>
    </source>
</evidence>
<accession>A0A1I2NS15</accession>
<organism evidence="1 2">
    <name type="scientific">Desulfotruncus arcticus DSM 17038</name>
    <dbReference type="NCBI Taxonomy" id="1121424"/>
    <lineage>
        <taxon>Bacteria</taxon>
        <taxon>Bacillati</taxon>
        <taxon>Bacillota</taxon>
        <taxon>Clostridia</taxon>
        <taxon>Eubacteriales</taxon>
        <taxon>Desulfallaceae</taxon>
        <taxon>Desulfotruncus</taxon>
    </lineage>
</organism>
<protein>
    <submittedName>
        <fullName evidence="1">Uncharacterized protein</fullName>
    </submittedName>
</protein>
<proteinExistence type="predicted"/>